<organism evidence="1 2">
    <name type="scientific">Natronolimnobius baerhuensis</name>
    <dbReference type="NCBI Taxonomy" id="253108"/>
    <lineage>
        <taxon>Archaea</taxon>
        <taxon>Methanobacteriati</taxon>
        <taxon>Methanobacteriota</taxon>
        <taxon>Stenosarchaea group</taxon>
        <taxon>Halobacteria</taxon>
        <taxon>Halobacteriales</taxon>
        <taxon>Natrialbaceae</taxon>
        <taxon>Natronolimnobius</taxon>
    </lineage>
</organism>
<dbReference type="InterPro" id="IPR021799">
    <property type="entry name" value="PIN-like_prokaryotic"/>
</dbReference>
<dbReference type="AlphaFoldDB" id="A0A202E5G1"/>
<accession>A0A202E5G1</accession>
<dbReference type="OrthoDB" id="323844at2157"/>
<dbReference type="RefSeq" id="WP_054863622.1">
    <property type="nucleotide sequence ID" value="NZ_MWPH01000003.1"/>
</dbReference>
<reference evidence="1 2" key="1">
    <citation type="submission" date="2017-02" db="EMBL/GenBank/DDBJ databases">
        <title>Natronthermophilus aegyptiacus gen. nov.,sp. nov., an aerobic, extremely halophilic alkalithermophilic archaeon isolated from the athalassohaline Wadi An Natrun, Egypt.</title>
        <authorList>
            <person name="Zhao B."/>
        </authorList>
    </citation>
    <scope>NUCLEOTIDE SEQUENCE [LARGE SCALE GENOMIC DNA]</scope>
    <source>
        <strain evidence="1 2">CGMCC 1.3597</strain>
    </source>
</reference>
<dbReference type="Proteomes" id="UP000196084">
    <property type="component" value="Unassembled WGS sequence"/>
</dbReference>
<dbReference type="PANTHER" id="PTHR39550">
    <property type="entry name" value="SLL0658 PROTEIN"/>
    <property type="match status" value="1"/>
</dbReference>
<evidence type="ECO:0000313" key="2">
    <source>
        <dbReference type="Proteomes" id="UP000196084"/>
    </source>
</evidence>
<dbReference type="Pfam" id="PF11848">
    <property type="entry name" value="DUF3368"/>
    <property type="match status" value="1"/>
</dbReference>
<protein>
    <submittedName>
        <fullName evidence="1">Nucleic acid-binding protein</fullName>
    </submittedName>
</protein>
<gene>
    <name evidence="1" type="ORF">B2G88_13940</name>
</gene>
<evidence type="ECO:0000313" key="1">
    <source>
        <dbReference type="EMBL" id="OVE83536.1"/>
    </source>
</evidence>
<sequence length="170" mass="18498">MWVFDATPLIYLAKVEQLDLVSALNGTCYIPDRVYAEVVTTGLEEGYPDARRIEQRVDAGALEVVSTPDSPLWDRLQGNPRLSDADGAVLVCADQFDATAVMDEAAGRTAAAVEDIETKRTAYLVLSCTKNGHLPVAEARETIDAMVEAGWHCAPALYAKIVHKLDSFDN</sequence>
<dbReference type="EMBL" id="MWPH01000003">
    <property type="protein sequence ID" value="OVE83536.1"/>
    <property type="molecule type" value="Genomic_DNA"/>
</dbReference>
<keyword evidence="2" id="KW-1185">Reference proteome</keyword>
<dbReference type="PANTHER" id="PTHR39550:SF1">
    <property type="entry name" value="SLL0658 PROTEIN"/>
    <property type="match status" value="1"/>
</dbReference>
<comment type="caution">
    <text evidence="1">The sequence shown here is derived from an EMBL/GenBank/DDBJ whole genome shotgun (WGS) entry which is preliminary data.</text>
</comment>
<name>A0A202E5G1_9EURY</name>
<proteinExistence type="predicted"/>